<proteinExistence type="predicted"/>
<evidence type="ECO:0000313" key="1">
    <source>
        <dbReference type="EMBL" id="RKX64541.1"/>
    </source>
</evidence>
<reference evidence="1 2" key="1">
    <citation type="submission" date="2018-06" db="EMBL/GenBank/DDBJ databases">
        <title>Extensive metabolic versatility and redundancy in microbially diverse, dynamic hydrothermal sediments.</title>
        <authorList>
            <person name="Dombrowski N."/>
            <person name="Teske A."/>
            <person name="Baker B.J."/>
        </authorList>
    </citation>
    <scope>NUCLEOTIDE SEQUENCE [LARGE SCALE GENOMIC DNA]</scope>
    <source>
        <strain evidence="1">B35_G9</strain>
    </source>
</reference>
<dbReference type="AlphaFoldDB" id="A0A660S6S4"/>
<dbReference type="Proteomes" id="UP000282321">
    <property type="component" value="Unassembled WGS sequence"/>
</dbReference>
<evidence type="ECO:0008006" key="3">
    <source>
        <dbReference type="Google" id="ProtNLM"/>
    </source>
</evidence>
<evidence type="ECO:0000313" key="2">
    <source>
        <dbReference type="Proteomes" id="UP000282321"/>
    </source>
</evidence>
<name>A0A660S6S4_UNCT6</name>
<gene>
    <name evidence="1" type="ORF">DRP44_08150</name>
</gene>
<organism evidence="1 2">
    <name type="scientific">candidate division TA06 bacterium</name>
    <dbReference type="NCBI Taxonomy" id="2250710"/>
    <lineage>
        <taxon>Bacteria</taxon>
        <taxon>Bacteria division TA06</taxon>
    </lineage>
</organism>
<dbReference type="EMBL" id="QNBC01000152">
    <property type="protein sequence ID" value="RKX64541.1"/>
    <property type="molecule type" value="Genomic_DNA"/>
</dbReference>
<protein>
    <recommendedName>
        <fullName evidence="3">Adhesin domain-containing protein</fullName>
    </recommendedName>
</protein>
<comment type="caution">
    <text evidence="1">The sequence shown here is derived from an EMBL/GenBank/DDBJ whole genome shotgun (WGS) entry which is preliminary data.</text>
</comment>
<accession>A0A660S6S4</accession>
<sequence>MKNRFAVLLFLIFPFILFGGEKHWNGKNMKYVKIEANGCYVIITTDKNPKPVSMKYSLPDKLIKMENKNDTIEINVGKTIINDSNDVLNLNVNKKVIKKDTVYINLFPKKSCDLKFQFGVVKAKINLSNSKFKNISFESGVSDMIIDFGQAKRMNLNKMEISGGVSKLNIKNLLNSGADTVCIKGGVSKQIIDLSGKLKHNMFLDMDLGMSLTTIFFNHKLPIKIERNDEVISSTTIPDCFERKGDGVYESRNFNKGKKFIDMKIDNSIGVLDFIEK</sequence>